<evidence type="ECO:0000313" key="2">
    <source>
        <dbReference type="Proteomes" id="UP000004394"/>
    </source>
</evidence>
<dbReference type="Proteomes" id="UP000004394">
    <property type="component" value="Unassembled WGS sequence"/>
</dbReference>
<dbReference type="EMBL" id="AEEI01000050">
    <property type="protein sequence ID" value="EFM01442.1"/>
    <property type="molecule type" value="Genomic_DNA"/>
</dbReference>
<dbReference type="HOGENOM" id="CLU_133233_0_0_10"/>
<comment type="caution">
    <text evidence="1">The sequence shown here is derived from an EMBL/GenBank/DDBJ whole genome shotgun (WGS) entry which is preliminary data.</text>
</comment>
<gene>
    <name evidence="1" type="ORF">HMPREF0658_1562</name>
</gene>
<dbReference type="eggNOG" id="COG1413">
    <property type="taxonomic scope" value="Bacteria"/>
</dbReference>
<dbReference type="STRING" id="862515.HMPREF0658_1562"/>
<accession>E0NTQ9</accession>
<name>E0NTQ9_9BACT</name>
<dbReference type="OrthoDB" id="1098521at2"/>
<dbReference type="AlphaFoldDB" id="E0NTQ9"/>
<evidence type="ECO:0008006" key="3">
    <source>
        <dbReference type="Google" id="ProtNLM"/>
    </source>
</evidence>
<sequence length="158" mass="17692">MDYKYIEQLLERYWSAQTSLEEEAILRAFFSQDSIPEKLLPYKSLFVYQQTETKTDILNDDFDRKILRHIDEPVEVKARVVSITQQLKPLFKAAAIVAIVLTLGNAAQVPFQQTHKADPANAVSGYGKSARGIPVALGDSAATDTLRQGVQPEMPLIK</sequence>
<protein>
    <recommendedName>
        <fullName evidence="3">Pyruvate ferredoxin oxidoreductase</fullName>
    </recommendedName>
</protein>
<dbReference type="BioCyc" id="PMAR862515-HMP:GMOO-1586-MONOMER"/>
<keyword evidence="2" id="KW-1185">Reference proteome</keyword>
<reference evidence="1" key="1">
    <citation type="submission" date="2010-07" db="EMBL/GenBank/DDBJ databases">
        <authorList>
            <person name="Muzny D."/>
            <person name="Qin X."/>
            <person name="Deng J."/>
            <person name="Jiang H."/>
            <person name="Liu Y."/>
            <person name="Qu J."/>
            <person name="Song X.-Z."/>
            <person name="Zhang L."/>
            <person name="Thornton R."/>
            <person name="Coyle M."/>
            <person name="Francisco L."/>
            <person name="Jackson L."/>
            <person name="Javaid M."/>
            <person name="Korchina V."/>
            <person name="Kovar C."/>
            <person name="Mata R."/>
            <person name="Mathew T."/>
            <person name="Ngo R."/>
            <person name="Nguyen L."/>
            <person name="Nguyen N."/>
            <person name="Okwuonu G."/>
            <person name="Ongeri F."/>
            <person name="Pham C."/>
            <person name="Simmons D."/>
            <person name="Wilczek-Boney K."/>
            <person name="Hale W."/>
            <person name="Jakkamsetti A."/>
            <person name="Pham P."/>
            <person name="Ruth R."/>
            <person name="San Lucas F."/>
            <person name="Warren J."/>
            <person name="Zhang J."/>
            <person name="Zhao Z."/>
            <person name="Zhou C."/>
            <person name="Zhu D."/>
            <person name="Lee S."/>
            <person name="Bess C."/>
            <person name="Blankenburg K."/>
            <person name="Forbes L."/>
            <person name="Fu Q."/>
            <person name="Gubbala S."/>
            <person name="Hirani K."/>
            <person name="Jayaseelan J.C."/>
            <person name="Lara F."/>
            <person name="Munidasa M."/>
            <person name="Palculict T."/>
            <person name="Patil S."/>
            <person name="Pu L.-L."/>
            <person name="Saada N."/>
            <person name="Tang L."/>
            <person name="Weissenberger G."/>
            <person name="Zhu Y."/>
            <person name="Hemphill L."/>
            <person name="Shang Y."/>
            <person name="Youmans B."/>
            <person name="Ayvaz T."/>
            <person name="Ross M."/>
            <person name="Santibanez J."/>
            <person name="Aqrawi P."/>
            <person name="Gross S."/>
            <person name="Joshi V."/>
            <person name="Fowler G."/>
            <person name="Nazareth L."/>
            <person name="Reid J."/>
            <person name="Worley K."/>
            <person name="Petrosino J."/>
            <person name="Highlander S."/>
            <person name="Gibbs R."/>
        </authorList>
    </citation>
    <scope>NUCLEOTIDE SEQUENCE [LARGE SCALE GENOMIC DNA]</scope>
    <source>
        <strain evidence="1">DSM 16973</strain>
    </source>
</reference>
<organism evidence="1 2">
    <name type="scientific">Hoylesella marshii DSM 16973 = JCM 13450</name>
    <dbReference type="NCBI Taxonomy" id="862515"/>
    <lineage>
        <taxon>Bacteria</taxon>
        <taxon>Pseudomonadati</taxon>
        <taxon>Bacteroidota</taxon>
        <taxon>Bacteroidia</taxon>
        <taxon>Bacteroidales</taxon>
        <taxon>Prevotellaceae</taxon>
        <taxon>Hoylesella</taxon>
    </lineage>
</organism>
<evidence type="ECO:0000313" key="1">
    <source>
        <dbReference type="EMBL" id="EFM01442.1"/>
    </source>
</evidence>
<dbReference type="RefSeq" id="WP_006949721.1">
    <property type="nucleotide sequence ID" value="NZ_BAJI01000002.1"/>
</dbReference>
<proteinExistence type="predicted"/>